<evidence type="ECO:0000256" key="5">
    <source>
        <dbReference type="PROSITE-ProRule" id="PRU01240"/>
    </source>
</evidence>
<evidence type="ECO:0000256" key="3">
    <source>
        <dbReference type="ARBA" id="ARBA00022801"/>
    </source>
</evidence>
<evidence type="ECO:0000313" key="8">
    <source>
        <dbReference type="EMBL" id="HGV98064.1"/>
    </source>
</evidence>
<dbReference type="AlphaFoldDB" id="A0A7C4TCD0"/>
<evidence type="ECO:0000256" key="1">
    <source>
        <dbReference type="ARBA" id="ARBA00011073"/>
    </source>
</evidence>
<dbReference type="InterPro" id="IPR050131">
    <property type="entry name" value="Peptidase_S8_subtilisin-like"/>
</dbReference>
<protein>
    <submittedName>
        <fullName evidence="8">T9SS type A sorting domain-containing protein</fullName>
    </submittedName>
</protein>
<dbReference type="Pfam" id="PF00082">
    <property type="entry name" value="Peptidase_S8"/>
    <property type="match status" value="1"/>
</dbReference>
<keyword evidence="3 5" id="KW-0378">Hydrolase</keyword>
<feature type="active site" description="Charge relay system" evidence="5">
    <location>
        <position position="231"/>
    </location>
</feature>
<dbReference type="InterPro" id="IPR000209">
    <property type="entry name" value="Peptidase_S8/S53_dom"/>
</dbReference>
<evidence type="ECO:0000256" key="4">
    <source>
        <dbReference type="ARBA" id="ARBA00022825"/>
    </source>
</evidence>
<dbReference type="GO" id="GO:0004252">
    <property type="term" value="F:serine-type endopeptidase activity"/>
    <property type="evidence" value="ECO:0007669"/>
    <property type="project" value="UniProtKB-UniRule"/>
</dbReference>
<feature type="domain" description="Peptidase S8/S53" evidence="6">
    <location>
        <begin position="167"/>
        <end position="471"/>
    </location>
</feature>
<dbReference type="NCBIfam" id="TIGR04183">
    <property type="entry name" value="Por_Secre_tail"/>
    <property type="match status" value="1"/>
</dbReference>
<dbReference type="PRINTS" id="PR00723">
    <property type="entry name" value="SUBTILISIN"/>
</dbReference>
<accession>A0A7C4TCD0</accession>
<dbReference type="PANTHER" id="PTHR43806">
    <property type="entry name" value="PEPTIDASE S8"/>
    <property type="match status" value="1"/>
</dbReference>
<feature type="active site" description="Charge relay system" evidence="5">
    <location>
        <position position="175"/>
    </location>
</feature>
<organism evidence="8">
    <name type="scientific">candidate division WOR-3 bacterium</name>
    <dbReference type="NCBI Taxonomy" id="2052148"/>
    <lineage>
        <taxon>Bacteria</taxon>
        <taxon>Bacteria division WOR-3</taxon>
    </lineage>
</organism>
<reference evidence="8" key="1">
    <citation type="journal article" date="2020" name="mSystems">
        <title>Genome- and Community-Level Interaction Insights into Carbon Utilization and Element Cycling Functions of Hydrothermarchaeota in Hydrothermal Sediment.</title>
        <authorList>
            <person name="Zhou Z."/>
            <person name="Liu Y."/>
            <person name="Xu W."/>
            <person name="Pan J."/>
            <person name="Luo Z.H."/>
            <person name="Li M."/>
        </authorList>
    </citation>
    <scope>NUCLEOTIDE SEQUENCE [LARGE SCALE GENOMIC DNA]</scope>
    <source>
        <strain evidence="8">SpSt-774</strain>
    </source>
</reference>
<feature type="domain" description="Fervidolysin-like N-terminal prodomain" evidence="7">
    <location>
        <begin position="41"/>
        <end position="115"/>
    </location>
</feature>
<dbReference type="Pfam" id="PF22148">
    <property type="entry name" value="Fervidolysin_NPro-like"/>
    <property type="match status" value="1"/>
</dbReference>
<name>A0A7C4TCD0_UNCW3</name>
<dbReference type="PROSITE" id="PS51892">
    <property type="entry name" value="SUBTILASE"/>
    <property type="match status" value="1"/>
</dbReference>
<dbReference type="InterPro" id="IPR026444">
    <property type="entry name" value="Secre_tail"/>
</dbReference>
<keyword evidence="4 5" id="KW-0720">Serine protease</keyword>
<dbReference type="InterPro" id="IPR015500">
    <property type="entry name" value="Peptidase_S8_subtilisin-rel"/>
</dbReference>
<dbReference type="GO" id="GO:0006508">
    <property type="term" value="P:proteolysis"/>
    <property type="evidence" value="ECO:0007669"/>
    <property type="project" value="UniProtKB-KW"/>
</dbReference>
<sequence length="964" mass="106391">MKKLLLLVPVLCLALTNWIELDKNLLDQVNKNVVGPLVVPDNAPKYVPDEVIVRFKDGVSPKRIDEILNPRGYYIKKVHEHPVVKFAVLKVPPNTVLEAIDYLKGLPEVEYAEPNYIYYAQVWHWMKNTDLFLDCPPDFLWQPYCAEHWLPNYTFLTKAWRLTKGSNSVILSIIDTGCAYETIAIPSGERQGIVQGTNYEKAQDLNNINFVIVSGADIVYGDDHPNDGMCHGTHCTSIAAQSANLYAYSAHHGKLAGGTVGVAPLIRIMPIRVMGPDGLGTLDNIAAGITKAADNGAHVLSLSLGGPGSTTLENACNYAYNTKGCLIFAASGNNGADSIFYPARYSSVIAVGAVDFGKNKTDYSNYGPEQELMAPGGEDEDLNADGFSDVIWRIAFKYTTDVWGNINATYPESIAIYGMAGTSMACPAAAAGGAMVKSISPNLTNVQIRNILDSTATDLGTPGRDQTFGFGLINYWKACSTAAARSNNPLVIIDSIFTLGKYGDFVWNNNDTVQMTVRVRNCGKGGSAINATITTSASFVSIIDNSSNYGTMAHWARSTGDIYKFAVNGADTLRGKPIFFQITFNCLPWSDIDTFVVYVGRPQIMLIEDDYHSGPVNVDGNSNYRLRNHWYSYRADLNQYCFTTYPDSNYHYAVWDVWKQGTPTYSNGLCRNDELKGYDAAIWFFGSDYISCFNSAVPDSGTAMSFMNNGGDLFLAGMDFLDAVYYYPSGGADPYNFPTSAFAYNYLRLSQVDYDVRTGAPDTAIGIYAGPPKTDDLRYHVAYRGYPSGSDSGWPNVWDDKITNRTGTNGGFGLFNGLNNNLAVKGYEGTYKLAFFEQCYENYIGNRAELMKRILDWFDLTAMPQVRIEESVNGAIIRPPIIAYQNPIPKGKIAFTLSLSEPTMLDVKVYDVTGSLVKTLGPSHYEKGEHRIIIPDSQKRLSSGIYFLLLETDKQKVIRKLILY</sequence>
<dbReference type="InterPro" id="IPR023828">
    <property type="entry name" value="Peptidase_S8_Ser-AS"/>
</dbReference>
<comment type="similarity">
    <text evidence="1 5">Belongs to the peptidase S8 family.</text>
</comment>
<feature type="active site" description="Charge relay system" evidence="5">
    <location>
        <position position="423"/>
    </location>
</feature>
<dbReference type="InterPro" id="IPR054399">
    <property type="entry name" value="Fervidolysin-like_N_prodom"/>
</dbReference>
<dbReference type="Gene3D" id="3.40.50.200">
    <property type="entry name" value="Peptidase S8/S53 domain"/>
    <property type="match status" value="1"/>
</dbReference>
<proteinExistence type="inferred from homology"/>
<dbReference type="EMBL" id="DTGZ01000134">
    <property type="protein sequence ID" value="HGV98064.1"/>
    <property type="molecule type" value="Genomic_DNA"/>
</dbReference>
<dbReference type="PANTHER" id="PTHR43806:SF11">
    <property type="entry name" value="CEREVISIN-RELATED"/>
    <property type="match status" value="1"/>
</dbReference>
<evidence type="ECO:0000259" key="7">
    <source>
        <dbReference type="Pfam" id="PF22148"/>
    </source>
</evidence>
<evidence type="ECO:0000259" key="6">
    <source>
        <dbReference type="Pfam" id="PF00082"/>
    </source>
</evidence>
<dbReference type="SUPFAM" id="SSF52743">
    <property type="entry name" value="Subtilisin-like"/>
    <property type="match status" value="1"/>
</dbReference>
<evidence type="ECO:0000256" key="2">
    <source>
        <dbReference type="ARBA" id="ARBA00022670"/>
    </source>
</evidence>
<dbReference type="PROSITE" id="PS00138">
    <property type="entry name" value="SUBTILASE_SER"/>
    <property type="match status" value="1"/>
</dbReference>
<comment type="caution">
    <text evidence="8">The sequence shown here is derived from an EMBL/GenBank/DDBJ whole genome shotgun (WGS) entry which is preliminary data.</text>
</comment>
<keyword evidence="2 5" id="KW-0645">Protease</keyword>
<gene>
    <name evidence="8" type="ORF">ENV60_07185</name>
</gene>
<dbReference type="InterPro" id="IPR036852">
    <property type="entry name" value="Peptidase_S8/S53_dom_sf"/>
</dbReference>